<dbReference type="PROSITE" id="PS51459">
    <property type="entry name" value="FIDO"/>
    <property type="match status" value="1"/>
</dbReference>
<dbReference type="Pfam" id="PF02661">
    <property type="entry name" value="Fic"/>
    <property type="match status" value="1"/>
</dbReference>
<feature type="binding site" evidence="1">
    <location>
        <position position="256"/>
    </location>
    <ligand>
        <name>ATP</name>
        <dbReference type="ChEBI" id="CHEBI:30616"/>
    </ligand>
</feature>
<name>A0A1H9S9P2_9PSEU</name>
<reference evidence="6" key="1">
    <citation type="submission" date="2016-10" db="EMBL/GenBank/DDBJ databases">
        <authorList>
            <person name="Varghese N."/>
            <person name="Submissions S."/>
        </authorList>
    </citation>
    <scope>NUCLEOTIDE SEQUENCE [LARGE SCALE GENOMIC DNA]</scope>
    <source>
        <strain evidence="6">DSM 44260</strain>
    </source>
</reference>
<keyword evidence="6" id="KW-1185">Reference proteome</keyword>
<dbReference type="Proteomes" id="UP000199051">
    <property type="component" value="Unassembled WGS sequence"/>
</dbReference>
<feature type="active site" evidence="2">
    <location>
        <position position="214"/>
    </location>
</feature>
<dbReference type="PANTHER" id="PTHR13504:SF38">
    <property type="entry name" value="FIDO DOMAIN-CONTAINING PROTEIN"/>
    <property type="match status" value="1"/>
</dbReference>
<feature type="binding site" evidence="1">
    <location>
        <position position="214"/>
    </location>
    <ligand>
        <name>ATP</name>
        <dbReference type="ChEBI" id="CHEBI:30616"/>
    </ligand>
</feature>
<dbReference type="SUPFAM" id="SSF140931">
    <property type="entry name" value="Fic-like"/>
    <property type="match status" value="1"/>
</dbReference>
<organism evidence="5 6">
    <name type="scientific">Actinokineospora terrae</name>
    <dbReference type="NCBI Taxonomy" id="155974"/>
    <lineage>
        <taxon>Bacteria</taxon>
        <taxon>Bacillati</taxon>
        <taxon>Actinomycetota</taxon>
        <taxon>Actinomycetes</taxon>
        <taxon>Pseudonocardiales</taxon>
        <taxon>Pseudonocardiaceae</taxon>
        <taxon>Actinokineospora</taxon>
    </lineage>
</organism>
<dbReference type="AlphaFoldDB" id="A0A1H9S9P2"/>
<accession>A0A1H9S9P2</accession>
<sequence length="382" mass="41613">MRSSDVAPPQRQHLTRVEGRYHAFVPPPLPPALVLDDVLVNRLSAADRAVGALAGTGLALPDAHLLAKTIGRHEAVLSSRLDGTRTTVSELAFFEVDAVNQPNRADAQEVFNHVTAAEHVLSTDQPLGLEPLREAHRLLLAGVRGDSATPGDYRGTQNWIGAPGCALDTATYVPPPPEQLPESLAAFEQHLLAEPELPPLVKIALLHYQFEAIHPFLDGNGRVGRLLISRLLVEWGLLPAPLLDMSAYLEPRRDEYYARLLAVSTQGDWHGWLSFFLAAITEQATDAGRRVRALHVLRDDLRAQVTEPRRASTHILSVVDALFETPAITIGRTRAILGVTHKAARENLVKLVAAGTLVEVEREGRARVFLAPPIVDTVQGTA</sequence>
<feature type="domain" description="Fido" evidence="4">
    <location>
        <begin position="127"/>
        <end position="278"/>
    </location>
</feature>
<dbReference type="Gene3D" id="1.10.3290.10">
    <property type="entry name" value="Fido-like domain"/>
    <property type="match status" value="1"/>
</dbReference>
<evidence type="ECO:0000313" key="5">
    <source>
        <dbReference type="EMBL" id="SER81714.1"/>
    </source>
</evidence>
<protein>
    <submittedName>
        <fullName evidence="5">Fic family protein</fullName>
    </submittedName>
</protein>
<feature type="binding site" evidence="3">
    <location>
        <begin position="256"/>
        <end position="257"/>
    </location>
    <ligand>
        <name>ATP</name>
        <dbReference type="ChEBI" id="CHEBI:30616"/>
    </ligand>
</feature>
<evidence type="ECO:0000256" key="1">
    <source>
        <dbReference type="PIRSR" id="PIRSR038925-1"/>
    </source>
</evidence>
<gene>
    <name evidence="5" type="ORF">SAMN04487818_105349</name>
</gene>
<dbReference type="GO" id="GO:0005524">
    <property type="term" value="F:ATP binding"/>
    <property type="evidence" value="ECO:0007669"/>
    <property type="project" value="UniProtKB-KW"/>
</dbReference>
<evidence type="ECO:0000256" key="3">
    <source>
        <dbReference type="PIRSR" id="PIRSR640198-2"/>
    </source>
</evidence>
<evidence type="ECO:0000256" key="2">
    <source>
        <dbReference type="PIRSR" id="PIRSR640198-1"/>
    </source>
</evidence>
<dbReference type="InterPro" id="IPR025758">
    <property type="entry name" value="Fic/DOC_N"/>
</dbReference>
<feature type="binding site" evidence="1">
    <location>
        <begin position="219"/>
        <end position="225"/>
    </location>
    <ligand>
        <name>ATP</name>
        <dbReference type="ChEBI" id="CHEBI:30616"/>
    </ligand>
</feature>
<dbReference type="EMBL" id="FOGI01000005">
    <property type="protein sequence ID" value="SER81714.1"/>
    <property type="molecule type" value="Genomic_DNA"/>
</dbReference>
<dbReference type="InterPro" id="IPR040198">
    <property type="entry name" value="Fido_containing"/>
</dbReference>
<dbReference type="STRING" id="155974.SAMN04487818_105349"/>
<proteinExistence type="predicted"/>
<feature type="binding site" evidence="3">
    <location>
        <begin position="218"/>
        <end position="225"/>
    </location>
    <ligand>
        <name>ATP</name>
        <dbReference type="ChEBI" id="CHEBI:30616"/>
    </ligand>
</feature>
<dbReference type="InterPro" id="IPR003812">
    <property type="entry name" value="Fido"/>
</dbReference>
<dbReference type="InterPro" id="IPR036597">
    <property type="entry name" value="Fido-like_dom_sf"/>
</dbReference>
<dbReference type="PIRSF" id="PIRSF038925">
    <property type="entry name" value="AMP-prot_trans"/>
    <property type="match status" value="1"/>
</dbReference>
<evidence type="ECO:0000313" key="6">
    <source>
        <dbReference type="Proteomes" id="UP000199051"/>
    </source>
</evidence>
<keyword evidence="1" id="KW-0547">Nucleotide-binding</keyword>
<dbReference type="RefSeq" id="WP_092777978.1">
    <property type="nucleotide sequence ID" value="NZ_FOGI01000005.1"/>
</dbReference>
<keyword evidence="1" id="KW-0067">ATP-binding</keyword>
<dbReference type="Pfam" id="PF13784">
    <property type="entry name" value="Fic_N"/>
    <property type="match status" value="1"/>
</dbReference>
<dbReference type="InterPro" id="IPR026287">
    <property type="entry name" value="SoFic-like"/>
</dbReference>
<evidence type="ECO:0000259" key="4">
    <source>
        <dbReference type="PROSITE" id="PS51459"/>
    </source>
</evidence>
<dbReference type="PANTHER" id="PTHR13504">
    <property type="entry name" value="FIDO DOMAIN-CONTAINING PROTEIN DDB_G0283145"/>
    <property type="match status" value="1"/>
</dbReference>